<sequence>MANLHHAKADPAFCSFVVLLIRPAAFDASFFALIVIIANARFAYARPYLQ</sequence>
<keyword evidence="1" id="KW-0812">Transmembrane</keyword>
<evidence type="ECO:0000313" key="3">
    <source>
        <dbReference type="Proteomes" id="UP001352263"/>
    </source>
</evidence>
<keyword evidence="3" id="KW-1185">Reference proteome</keyword>
<gene>
    <name evidence="2" type="ORF">RY831_08385</name>
</gene>
<name>A0ABU6J6U8_9BURK</name>
<feature type="transmembrane region" description="Helical" evidence="1">
    <location>
        <begin position="20"/>
        <end position="44"/>
    </location>
</feature>
<evidence type="ECO:0000313" key="2">
    <source>
        <dbReference type="EMBL" id="MEC4719163.1"/>
    </source>
</evidence>
<keyword evidence="1" id="KW-1133">Transmembrane helix</keyword>
<dbReference type="Proteomes" id="UP001352263">
    <property type="component" value="Unassembled WGS sequence"/>
</dbReference>
<evidence type="ECO:0000256" key="1">
    <source>
        <dbReference type="SAM" id="Phobius"/>
    </source>
</evidence>
<keyword evidence="1" id="KW-0472">Membrane</keyword>
<organism evidence="2 3">
    <name type="scientific">Noviherbaspirillum album</name>
    <dbReference type="NCBI Taxonomy" id="3080276"/>
    <lineage>
        <taxon>Bacteria</taxon>
        <taxon>Pseudomonadati</taxon>
        <taxon>Pseudomonadota</taxon>
        <taxon>Betaproteobacteria</taxon>
        <taxon>Burkholderiales</taxon>
        <taxon>Oxalobacteraceae</taxon>
        <taxon>Noviherbaspirillum</taxon>
    </lineage>
</organism>
<reference evidence="2 3" key="1">
    <citation type="submission" date="2023-10" db="EMBL/GenBank/DDBJ databases">
        <title>Noviherbaspirillum sp. CPCC 100848 genome assembly.</title>
        <authorList>
            <person name="Li X.Y."/>
            <person name="Fang X.M."/>
        </authorList>
    </citation>
    <scope>NUCLEOTIDE SEQUENCE [LARGE SCALE GENOMIC DNA]</scope>
    <source>
        <strain evidence="2 3">CPCC 100848</strain>
    </source>
</reference>
<comment type="caution">
    <text evidence="2">The sequence shown here is derived from an EMBL/GenBank/DDBJ whole genome shotgun (WGS) entry which is preliminary data.</text>
</comment>
<proteinExistence type="predicted"/>
<dbReference type="EMBL" id="JAWIIV010000005">
    <property type="protein sequence ID" value="MEC4719163.1"/>
    <property type="molecule type" value="Genomic_DNA"/>
</dbReference>
<accession>A0ABU6J6U8</accession>
<protein>
    <submittedName>
        <fullName evidence="2">Uncharacterized protein</fullName>
    </submittedName>
</protein>
<dbReference type="RefSeq" id="WP_326505879.1">
    <property type="nucleotide sequence ID" value="NZ_JAWIIV010000005.1"/>
</dbReference>